<evidence type="ECO:0008006" key="3">
    <source>
        <dbReference type="Google" id="ProtNLM"/>
    </source>
</evidence>
<dbReference type="Proteomes" id="UP001597480">
    <property type="component" value="Unassembled WGS sequence"/>
</dbReference>
<evidence type="ECO:0000313" key="2">
    <source>
        <dbReference type="Proteomes" id="UP001597480"/>
    </source>
</evidence>
<sequence>MKYDLLFTEIYQTPCPECKAISFPITNENLSNYFHGIKMKCPNCETNLDWWSLLLRHFEWDVPSYTYAIAGGFTTSLRIFMKPSETFILDLEQIGIPKESKILQTSYTPNGTGLFPLELHGNTPPRHFIPNIINLYGRPFGEPAEETPVAVKINWTGKSDDDQIWENIINAVESFTARDYNKCVIPSNVTVESTLSNIMTKYFSAFAAKDKVEDFLSSGATYSYQLNILLPLIAHYNNFPKIPDNIRGNLNTLRSYRNSLAHTGKTKKQIDKKIASELICSASFALSYLNLLDEKMNSNSKLP</sequence>
<dbReference type="EMBL" id="JBHUMD010000027">
    <property type="protein sequence ID" value="MFD2603053.1"/>
    <property type="molecule type" value="Genomic_DNA"/>
</dbReference>
<comment type="caution">
    <text evidence="1">The sequence shown here is derived from an EMBL/GenBank/DDBJ whole genome shotgun (WGS) entry which is preliminary data.</text>
</comment>
<evidence type="ECO:0000313" key="1">
    <source>
        <dbReference type="EMBL" id="MFD2603053.1"/>
    </source>
</evidence>
<proteinExistence type="predicted"/>
<keyword evidence="2" id="KW-1185">Reference proteome</keyword>
<dbReference type="RefSeq" id="WP_379821644.1">
    <property type="nucleotide sequence ID" value="NZ_JBHUMD010000027.1"/>
</dbReference>
<reference evidence="2" key="1">
    <citation type="journal article" date="2019" name="Int. J. Syst. Evol. Microbiol.">
        <title>The Global Catalogue of Microorganisms (GCM) 10K type strain sequencing project: providing services to taxonomists for standard genome sequencing and annotation.</title>
        <authorList>
            <consortium name="The Broad Institute Genomics Platform"/>
            <consortium name="The Broad Institute Genome Sequencing Center for Infectious Disease"/>
            <person name="Wu L."/>
            <person name="Ma J."/>
        </authorList>
    </citation>
    <scope>NUCLEOTIDE SEQUENCE [LARGE SCALE GENOMIC DNA]</scope>
    <source>
        <strain evidence="2">KCTC 42107</strain>
    </source>
</reference>
<gene>
    <name evidence="1" type="ORF">ACFSR3_13390</name>
</gene>
<name>A0ABW5NY94_9FLAO</name>
<accession>A0ABW5NY94</accession>
<protein>
    <recommendedName>
        <fullName evidence="3">Apea-like HEPN domain-containing protein</fullName>
    </recommendedName>
</protein>
<organism evidence="1 2">
    <name type="scientific">Flavobacterium suzhouense</name>
    <dbReference type="NCBI Taxonomy" id="1529638"/>
    <lineage>
        <taxon>Bacteria</taxon>
        <taxon>Pseudomonadati</taxon>
        <taxon>Bacteroidota</taxon>
        <taxon>Flavobacteriia</taxon>
        <taxon>Flavobacteriales</taxon>
        <taxon>Flavobacteriaceae</taxon>
        <taxon>Flavobacterium</taxon>
    </lineage>
</organism>